<dbReference type="InterPro" id="IPR039261">
    <property type="entry name" value="FNR_nucleotide-bd"/>
</dbReference>
<dbReference type="Pfam" id="PF08030">
    <property type="entry name" value="NAD_binding_6"/>
    <property type="match status" value="1"/>
</dbReference>
<keyword evidence="1" id="KW-0560">Oxidoreductase</keyword>
<keyword evidence="4" id="KW-1185">Reference proteome</keyword>
<feature type="domain" description="Ferric reductase NAD binding" evidence="2">
    <location>
        <begin position="117"/>
        <end position="281"/>
    </location>
</feature>
<evidence type="ECO:0000313" key="3">
    <source>
        <dbReference type="EMBL" id="MCL7044221.1"/>
    </source>
</evidence>
<dbReference type="InterPro" id="IPR013121">
    <property type="entry name" value="Fe_red_NAD-bd_6"/>
</dbReference>
<dbReference type="AlphaFoldDB" id="A0AA42AYW9"/>
<reference evidence="3" key="1">
    <citation type="submission" date="2022-03" db="EMBL/GenBank/DDBJ databases">
        <title>A functionally conserved STORR gene fusion in Papaver species that diverged 16.8 million years ago.</title>
        <authorList>
            <person name="Catania T."/>
        </authorList>
    </citation>
    <scope>NUCLEOTIDE SEQUENCE</scope>
    <source>
        <strain evidence="3">S-191538</strain>
    </source>
</reference>
<name>A0AA42AYW9_PAPNU</name>
<accession>A0AA42AYW9</accession>
<sequence length="299" mass="34246">MVTHLFRSFCLEVHTIQRTEGFPGAAETLKFNMALILLPVCRNTITLLRRSRTLNYIIPFNDNINFHKVICFFFFNRSHRDRHGHTDGHCFHPGDTCYPKVYIDGPYGASSQDHVKYDIVVLVGLGIGATPFISVIKDIIHRTLQKPTIVEDEESGVTKVCSSKAYLYWVTREQSSFGWFRDVMKEISEKNQNNAVIEMHNYLTSVYQDGDARSALISIIQSLHHLKNGIDVLSHTPVHTHFARPNWSEVLSNLSTKHEGARIGVFYCGPSVLAKELQRLCTKFSSKTTTRFVFHKEHY</sequence>
<evidence type="ECO:0000313" key="4">
    <source>
        <dbReference type="Proteomes" id="UP001177140"/>
    </source>
</evidence>
<evidence type="ECO:0000256" key="1">
    <source>
        <dbReference type="ARBA" id="ARBA00023002"/>
    </source>
</evidence>
<dbReference type="GO" id="GO:0005886">
    <property type="term" value="C:plasma membrane"/>
    <property type="evidence" value="ECO:0007669"/>
    <property type="project" value="TreeGrafter"/>
</dbReference>
<dbReference type="Proteomes" id="UP001177140">
    <property type="component" value="Unassembled WGS sequence"/>
</dbReference>
<dbReference type="GO" id="GO:0016174">
    <property type="term" value="F:NAD(P)H oxidase H2O2-forming activity"/>
    <property type="evidence" value="ECO:0007669"/>
    <property type="project" value="TreeGrafter"/>
</dbReference>
<dbReference type="PANTHER" id="PTHR11972:SF127">
    <property type="entry name" value="RESPIRATORY BURST OXIDASE HOMOLOG PROTEIN A-LIKE"/>
    <property type="match status" value="1"/>
</dbReference>
<dbReference type="SUPFAM" id="SSF52343">
    <property type="entry name" value="Ferredoxin reductase-like, C-terminal NADP-linked domain"/>
    <property type="match status" value="1"/>
</dbReference>
<comment type="caution">
    <text evidence="3">The sequence shown here is derived from an EMBL/GenBank/DDBJ whole genome shotgun (WGS) entry which is preliminary data.</text>
</comment>
<protein>
    <recommendedName>
        <fullName evidence="2">Ferric reductase NAD binding domain-containing protein</fullName>
    </recommendedName>
</protein>
<proteinExistence type="predicted"/>
<dbReference type="PANTHER" id="PTHR11972">
    <property type="entry name" value="NADPH OXIDASE"/>
    <property type="match status" value="1"/>
</dbReference>
<gene>
    <name evidence="3" type="ORF">MKW94_030969</name>
</gene>
<evidence type="ECO:0000259" key="2">
    <source>
        <dbReference type="Pfam" id="PF08030"/>
    </source>
</evidence>
<dbReference type="EMBL" id="JAJJMA010255947">
    <property type="protein sequence ID" value="MCL7044221.1"/>
    <property type="molecule type" value="Genomic_DNA"/>
</dbReference>
<dbReference type="InterPro" id="IPR050369">
    <property type="entry name" value="RBOH/FRE"/>
</dbReference>
<organism evidence="3 4">
    <name type="scientific">Papaver nudicaule</name>
    <name type="common">Iceland poppy</name>
    <dbReference type="NCBI Taxonomy" id="74823"/>
    <lineage>
        <taxon>Eukaryota</taxon>
        <taxon>Viridiplantae</taxon>
        <taxon>Streptophyta</taxon>
        <taxon>Embryophyta</taxon>
        <taxon>Tracheophyta</taxon>
        <taxon>Spermatophyta</taxon>
        <taxon>Magnoliopsida</taxon>
        <taxon>Ranunculales</taxon>
        <taxon>Papaveraceae</taxon>
        <taxon>Papaveroideae</taxon>
        <taxon>Papaver</taxon>
    </lineage>
</organism>
<dbReference type="CDD" id="cd06186">
    <property type="entry name" value="NOX_Duox_like_FAD_NADP"/>
    <property type="match status" value="1"/>
</dbReference>
<dbReference type="Gene3D" id="3.40.50.80">
    <property type="entry name" value="Nucleotide-binding domain of ferredoxin-NADP reductase (FNR) module"/>
    <property type="match status" value="1"/>
</dbReference>